<sequence length="521" mass="57406">MTKRPVLFDLDGDDPDRDKRAAEEARAKAAQAERERKQAEEEQAERDRLAQQAAERARAEQARAEREQAARERQERERARLEQIARERAAREQAAREQAAREKAERERQLRFQAEREQAEREKAAQERARAEKEKARQEQAARARQEQAERERADALARQKRATQNQEAAERARAPQQPPARPKAPAPRLFEAEAPETQEPLTPATAPPVPDLGADGAPPPEGRAMQTLATLAARRSSRLARFFWSVLTALLGFVLSIAVWDFVTGLLDRSATLGGVALMLVGLVLLAVLLVILRELAAFSRLRRLDALHKEADSAIAAQDLQQARAVFDHLMRFYAYRPDTEWARDRLAERRDEVLDPDGLLALTERELLAPLDAAATREVEAAARTVAAVTALVPITLADLFAALSANLRMIRRIAEIYGGRGGLLGSIRLARAVLTHLVATGMVAVGDDMISSIAGGGVLARVSRRFGEGVVNGALTARVGVAAMEVCRPLPFRELARPSVGALVKRALTGVFNKAQE</sequence>
<comment type="similarity">
    <text evidence="2">Belongs to the UPF0283 family.</text>
</comment>
<evidence type="ECO:0000256" key="7">
    <source>
        <dbReference type="ARBA" id="ARBA00023136"/>
    </source>
</evidence>
<evidence type="ECO:0000256" key="3">
    <source>
        <dbReference type="ARBA" id="ARBA00022475"/>
    </source>
</evidence>
<keyword evidence="3" id="KW-1003">Cell membrane</keyword>
<accession>A0A4R2NJX3</accession>
<proteinExistence type="inferred from homology"/>
<reference evidence="10 11" key="1">
    <citation type="submission" date="2019-03" db="EMBL/GenBank/DDBJ databases">
        <title>Genomic Encyclopedia of Type Strains, Phase IV (KMG-IV): sequencing the most valuable type-strain genomes for metagenomic binning, comparative biology and taxonomic classification.</title>
        <authorList>
            <person name="Goeker M."/>
        </authorList>
    </citation>
    <scope>NUCLEOTIDE SEQUENCE [LARGE SCALE GENOMIC DNA]</scope>
    <source>
        <strain evidence="10 11">DSM 2781</strain>
    </source>
</reference>
<evidence type="ECO:0000256" key="6">
    <source>
        <dbReference type="ARBA" id="ARBA00022989"/>
    </source>
</evidence>
<comment type="caution">
    <text evidence="10">The sequence shown here is derived from an EMBL/GenBank/DDBJ whole genome shotgun (WGS) entry which is preliminary data.</text>
</comment>
<evidence type="ECO:0000313" key="11">
    <source>
        <dbReference type="Proteomes" id="UP000295733"/>
    </source>
</evidence>
<evidence type="ECO:0000256" key="8">
    <source>
        <dbReference type="SAM" id="MobiDB-lite"/>
    </source>
</evidence>
<keyword evidence="7 9" id="KW-0472">Membrane</keyword>
<organism evidence="10 11">
    <name type="scientific">Rhodovulum adriaticum</name>
    <name type="common">Rhodopseudomonas adriatica</name>
    <dbReference type="NCBI Taxonomy" id="35804"/>
    <lineage>
        <taxon>Bacteria</taxon>
        <taxon>Pseudomonadati</taxon>
        <taxon>Pseudomonadota</taxon>
        <taxon>Alphaproteobacteria</taxon>
        <taxon>Rhodobacterales</taxon>
        <taxon>Paracoccaceae</taxon>
        <taxon>Rhodovulum</taxon>
    </lineage>
</organism>
<dbReference type="InterPro" id="IPR021147">
    <property type="entry name" value="DUF697"/>
</dbReference>
<name>A0A4R2NJX3_RHOAD</name>
<keyword evidence="11" id="KW-1185">Reference proteome</keyword>
<dbReference type="Proteomes" id="UP000295733">
    <property type="component" value="Unassembled WGS sequence"/>
</dbReference>
<comment type="subcellular location">
    <subcellularLocation>
        <location evidence="1">Cell inner membrane</location>
        <topology evidence="1">Multi-pass membrane protein</topology>
    </subcellularLocation>
</comment>
<evidence type="ECO:0000256" key="9">
    <source>
        <dbReference type="SAM" id="Phobius"/>
    </source>
</evidence>
<dbReference type="PANTHER" id="PTHR39342:SF1">
    <property type="entry name" value="UPF0283 MEMBRANE PROTEIN YCJF"/>
    <property type="match status" value="1"/>
</dbReference>
<dbReference type="PANTHER" id="PTHR39342">
    <property type="entry name" value="UPF0283 MEMBRANE PROTEIN YCJF"/>
    <property type="match status" value="1"/>
</dbReference>
<evidence type="ECO:0000256" key="4">
    <source>
        <dbReference type="ARBA" id="ARBA00022519"/>
    </source>
</evidence>
<dbReference type="Pfam" id="PF05128">
    <property type="entry name" value="DUF697"/>
    <property type="match status" value="1"/>
</dbReference>
<feature type="compositionally biased region" description="Pro residues" evidence="8">
    <location>
        <begin position="177"/>
        <end position="186"/>
    </location>
</feature>
<feature type="region of interest" description="Disordered" evidence="8">
    <location>
        <begin position="1"/>
        <end position="187"/>
    </location>
</feature>
<dbReference type="AlphaFoldDB" id="A0A4R2NJX3"/>
<feature type="compositionally biased region" description="Basic and acidic residues" evidence="8">
    <location>
        <begin position="16"/>
        <end position="158"/>
    </location>
</feature>
<evidence type="ECO:0000256" key="2">
    <source>
        <dbReference type="ARBA" id="ARBA00008255"/>
    </source>
</evidence>
<evidence type="ECO:0000313" key="10">
    <source>
        <dbReference type="EMBL" id="TCP21770.1"/>
    </source>
</evidence>
<keyword evidence="5 9" id="KW-0812">Transmembrane</keyword>
<evidence type="ECO:0000256" key="1">
    <source>
        <dbReference type="ARBA" id="ARBA00004429"/>
    </source>
</evidence>
<dbReference type="OrthoDB" id="9816060at2"/>
<feature type="transmembrane region" description="Helical" evidence="9">
    <location>
        <begin position="243"/>
        <end position="261"/>
    </location>
</feature>
<protein>
    <submittedName>
        <fullName evidence="10">Uncharacterized protein (TIGR01620 family)</fullName>
    </submittedName>
</protein>
<keyword evidence="4" id="KW-0997">Cell inner membrane</keyword>
<feature type="transmembrane region" description="Helical" evidence="9">
    <location>
        <begin position="273"/>
        <end position="294"/>
    </location>
</feature>
<dbReference type="InterPro" id="IPR006507">
    <property type="entry name" value="UPF0283"/>
</dbReference>
<evidence type="ECO:0000256" key="5">
    <source>
        <dbReference type="ARBA" id="ARBA00022692"/>
    </source>
</evidence>
<keyword evidence="6 9" id="KW-1133">Transmembrane helix</keyword>
<gene>
    <name evidence="10" type="ORF">EV656_10922</name>
</gene>
<dbReference type="GO" id="GO:0005886">
    <property type="term" value="C:plasma membrane"/>
    <property type="evidence" value="ECO:0007669"/>
    <property type="project" value="UniProtKB-SubCell"/>
</dbReference>
<dbReference type="EMBL" id="SLXL01000009">
    <property type="protein sequence ID" value="TCP21770.1"/>
    <property type="molecule type" value="Genomic_DNA"/>
</dbReference>
<dbReference type="NCBIfam" id="TIGR01620">
    <property type="entry name" value="hyp_HI0043"/>
    <property type="match status" value="1"/>
</dbReference>